<sequence length="487" mass="54819">MALAMEKQMIVGEVPVSPFSRLFSMPGLDCFNIVTIGFKNEASPSAFTEGLKNTLLNHPRFSCILETGPGEHKPRWIPTQVNIKDHVVVPNIDPTIDNPDQFLEDYTSNMVFSPIDKCKPLWEIHILNIKTSDAESLVVARFHHSLGDGMSLMSLLLACSRKTSDPEALPTLVAPKLSKVTNVWSSLAARLWLIIRLMFNTIVEVFKFLLIVCSFCDNRTPLMEKPSATRIPNKFIHRVISLDDVKVVKNAMNMTVNDVILGMVQAGLSRYLSQKYDTETNPKLKKSLEKICLRGVVFFNLRSNKKIEDLAKMMEKRSTSRWGNSIGYAMIPLWMRSENDIFEYIRRAKTTMDRKKLSLEPLFSYVLLKLTVEVFGSKALRALAMRIFGRSTIILSNVAGPTEEISLFDHQISYVSASISGFPQAQKWQSTKALIVHITSYVSKAIINLGVDLDVIPDPHNLCDHIVEALQMMKSAVEDKISADLIV</sequence>
<evidence type="ECO:0000256" key="5">
    <source>
        <dbReference type="ARBA" id="ARBA00022679"/>
    </source>
</evidence>
<keyword evidence="5" id="KW-0808">Transferase</keyword>
<evidence type="ECO:0000313" key="14">
    <source>
        <dbReference type="RefSeq" id="XP_056852179.1"/>
    </source>
</evidence>
<keyword evidence="13" id="KW-1185">Reference proteome</keyword>
<dbReference type="OrthoDB" id="619536at2759"/>
<evidence type="ECO:0000256" key="8">
    <source>
        <dbReference type="ARBA" id="ARBA00024360"/>
    </source>
</evidence>
<dbReference type="GO" id="GO:0005789">
    <property type="term" value="C:endoplasmic reticulum membrane"/>
    <property type="evidence" value="ECO:0007669"/>
    <property type="project" value="UniProtKB-SubCell"/>
</dbReference>
<dbReference type="SUPFAM" id="SSF52777">
    <property type="entry name" value="CoA-dependent acyltransferases"/>
    <property type="match status" value="1"/>
</dbReference>
<dbReference type="InterPro" id="IPR004255">
    <property type="entry name" value="O-acyltransferase_WSD1_N"/>
</dbReference>
<dbReference type="GO" id="GO:0004144">
    <property type="term" value="F:diacylglycerol O-acyltransferase activity"/>
    <property type="evidence" value="ECO:0007669"/>
    <property type="project" value="UniProtKB-EC"/>
</dbReference>
<protein>
    <submittedName>
        <fullName evidence="14">Wax ester synthase/diacylglycerol acyltransferase 2-like isoform X1</fullName>
    </submittedName>
</protein>
<keyword evidence="7" id="KW-0012">Acyltransferase</keyword>
<dbReference type="PANTHER" id="PTHR31650">
    <property type="entry name" value="O-ACYLTRANSFERASE (WSD1-LIKE) FAMILY PROTEIN"/>
    <property type="match status" value="1"/>
</dbReference>
<dbReference type="GO" id="GO:0005886">
    <property type="term" value="C:plasma membrane"/>
    <property type="evidence" value="ECO:0007669"/>
    <property type="project" value="UniProtKB-SubCell"/>
</dbReference>
<proteinExistence type="inferred from homology"/>
<evidence type="ECO:0000259" key="12">
    <source>
        <dbReference type="Pfam" id="PF06974"/>
    </source>
</evidence>
<dbReference type="InterPro" id="IPR009721">
    <property type="entry name" value="O-acyltransferase_WSD1_C"/>
</dbReference>
<feature type="domain" description="O-acyltransferase WSD1 C-terminal" evidence="12">
    <location>
        <begin position="322"/>
        <end position="474"/>
    </location>
</feature>
<evidence type="ECO:0000256" key="4">
    <source>
        <dbReference type="ARBA" id="ARBA00005189"/>
    </source>
</evidence>
<comment type="catalytic activity">
    <reaction evidence="10">
        <text>an acyl-CoA + a 1,2-diacyl-sn-glycerol = a triacyl-sn-glycerol + CoA</text>
        <dbReference type="Rhea" id="RHEA:10868"/>
        <dbReference type="ChEBI" id="CHEBI:17815"/>
        <dbReference type="ChEBI" id="CHEBI:57287"/>
        <dbReference type="ChEBI" id="CHEBI:58342"/>
        <dbReference type="ChEBI" id="CHEBI:64615"/>
        <dbReference type="EC" id="2.3.1.20"/>
    </reaction>
</comment>
<reference evidence="14" key="2">
    <citation type="submission" date="2025-08" db="UniProtKB">
        <authorList>
            <consortium name="RefSeq"/>
        </authorList>
    </citation>
    <scope>IDENTIFICATION</scope>
    <source>
        <tissue evidence="14">Leaf</tissue>
    </source>
</reference>
<evidence type="ECO:0000256" key="10">
    <source>
        <dbReference type="ARBA" id="ARBA00048109"/>
    </source>
</evidence>
<evidence type="ECO:0000256" key="2">
    <source>
        <dbReference type="ARBA" id="ARBA00004586"/>
    </source>
</evidence>
<comment type="pathway">
    <text evidence="4">Lipid metabolism.</text>
</comment>
<comment type="pathway">
    <text evidence="3">Glycerolipid metabolism; triacylglycerol biosynthesis.</text>
</comment>
<dbReference type="GO" id="GO:0019432">
    <property type="term" value="P:triglyceride biosynthetic process"/>
    <property type="evidence" value="ECO:0007669"/>
    <property type="project" value="TreeGrafter"/>
</dbReference>
<evidence type="ECO:0000256" key="3">
    <source>
        <dbReference type="ARBA" id="ARBA00004771"/>
    </source>
</evidence>
<evidence type="ECO:0000256" key="6">
    <source>
        <dbReference type="ARBA" id="ARBA00022824"/>
    </source>
</evidence>
<keyword evidence="6" id="KW-0256">Endoplasmic reticulum</keyword>
<dbReference type="GeneID" id="108831111"/>
<gene>
    <name evidence="14" type="primary">LOC108831111</name>
</gene>
<comment type="similarity">
    <text evidence="8">In the N-terminal section; belongs to the long-chain O-acyltransferase family.</text>
</comment>
<comment type="subcellular location">
    <subcellularLocation>
        <location evidence="1">Cell membrane</location>
        <topology evidence="1">Single-pass membrane protein</topology>
    </subcellularLocation>
    <subcellularLocation>
        <location evidence="2">Endoplasmic reticulum membrane</location>
    </subcellularLocation>
</comment>
<name>A0A9W3CL27_RAPSA</name>
<evidence type="ECO:0000256" key="7">
    <source>
        <dbReference type="ARBA" id="ARBA00023315"/>
    </source>
</evidence>
<comment type="catalytic activity">
    <reaction evidence="9">
        <text>a long chain fatty alcohol + a fatty acyl-CoA = a long-chain alcohol wax ester + CoA</text>
        <dbReference type="Rhea" id="RHEA:38443"/>
        <dbReference type="ChEBI" id="CHEBI:17135"/>
        <dbReference type="ChEBI" id="CHEBI:57287"/>
        <dbReference type="ChEBI" id="CHEBI:77636"/>
        <dbReference type="ChEBI" id="CHEBI:235323"/>
        <dbReference type="EC" id="2.3.1.75"/>
    </reaction>
</comment>
<dbReference type="Pfam" id="PF03007">
    <property type="entry name" value="WS_DGAT_cat"/>
    <property type="match status" value="1"/>
</dbReference>
<dbReference type="RefSeq" id="XP_056852179.1">
    <property type="nucleotide sequence ID" value="XM_056996199.1"/>
</dbReference>
<reference evidence="13" key="1">
    <citation type="journal article" date="2019" name="Database">
        <title>The radish genome database (RadishGD): an integrated information resource for radish genomics.</title>
        <authorList>
            <person name="Yu H.J."/>
            <person name="Baek S."/>
            <person name="Lee Y.J."/>
            <person name="Cho A."/>
            <person name="Mun J.H."/>
        </authorList>
    </citation>
    <scope>NUCLEOTIDE SEQUENCE [LARGE SCALE GENOMIC DNA]</scope>
    <source>
        <strain evidence="13">cv. WK10039</strain>
    </source>
</reference>
<dbReference type="Proteomes" id="UP000504610">
    <property type="component" value="Chromosome 2"/>
</dbReference>
<feature type="domain" description="O-acyltransferase WSD1-like N-terminal" evidence="11">
    <location>
        <begin position="46"/>
        <end position="260"/>
    </location>
</feature>
<evidence type="ECO:0000256" key="1">
    <source>
        <dbReference type="ARBA" id="ARBA00004162"/>
    </source>
</evidence>
<dbReference type="AlphaFoldDB" id="A0A9W3CL27"/>
<organism evidence="13 14">
    <name type="scientific">Raphanus sativus</name>
    <name type="common">Radish</name>
    <name type="synonym">Raphanus raphanistrum var. sativus</name>
    <dbReference type="NCBI Taxonomy" id="3726"/>
    <lineage>
        <taxon>Eukaryota</taxon>
        <taxon>Viridiplantae</taxon>
        <taxon>Streptophyta</taxon>
        <taxon>Embryophyta</taxon>
        <taxon>Tracheophyta</taxon>
        <taxon>Spermatophyta</taxon>
        <taxon>Magnoliopsida</taxon>
        <taxon>eudicotyledons</taxon>
        <taxon>Gunneridae</taxon>
        <taxon>Pentapetalae</taxon>
        <taxon>rosids</taxon>
        <taxon>malvids</taxon>
        <taxon>Brassicales</taxon>
        <taxon>Brassicaceae</taxon>
        <taxon>Brassiceae</taxon>
        <taxon>Raphanus</taxon>
    </lineage>
</organism>
<evidence type="ECO:0000256" key="9">
    <source>
        <dbReference type="ARBA" id="ARBA00047604"/>
    </source>
</evidence>
<evidence type="ECO:0000313" key="13">
    <source>
        <dbReference type="Proteomes" id="UP000504610"/>
    </source>
</evidence>
<evidence type="ECO:0000259" key="11">
    <source>
        <dbReference type="Pfam" id="PF03007"/>
    </source>
</evidence>
<dbReference type="InterPro" id="IPR045034">
    <property type="entry name" value="O-acyltransferase_WSD1-like"/>
</dbReference>
<dbReference type="PANTHER" id="PTHR31650:SF59">
    <property type="entry name" value="BNACNNG48100D PROTEIN"/>
    <property type="match status" value="1"/>
</dbReference>
<dbReference type="GO" id="GO:0047196">
    <property type="term" value="F:long-chain-alcohol O-fatty-acyltransferase activity"/>
    <property type="evidence" value="ECO:0007669"/>
    <property type="project" value="UniProtKB-EC"/>
</dbReference>
<dbReference type="Pfam" id="PF06974">
    <property type="entry name" value="WS_DGAT_C"/>
    <property type="match status" value="1"/>
</dbReference>
<accession>A0A9W3CL27</accession>